<keyword evidence="6" id="KW-0175">Coiled coil</keyword>
<evidence type="ECO:0000313" key="10">
    <source>
        <dbReference type="EMBL" id="GAA95009.1"/>
    </source>
</evidence>
<dbReference type="RefSeq" id="XP_014564770.1">
    <property type="nucleotide sequence ID" value="XM_014709284.1"/>
</dbReference>
<keyword evidence="11" id="KW-1185">Reference proteome</keyword>
<evidence type="ECO:0000313" key="11">
    <source>
        <dbReference type="Proteomes" id="UP000009131"/>
    </source>
</evidence>
<accession>G7DWR2</accession>
<keyword evidence="4 8" id="KW-0690">Ribosome biogenesis</keyword>
<evidence type="ECO:0000256" key="3">
    <source>
        <dbReference type="ARBA" id="ARBA00007869"/>
    </source>
</evidence>
<feature type="region of interest" description="Disordered" evidence="9">
    <location>
        <begin position="125"/>
        <end position="145"/>
    </location>
</feature>
<feature type="region of interest" description="Disordered" evidence="9">
    <location>
        <begin position="1"/>
        <end position="48"/>
    </location>
</feature>
<evidence type="ECO:0000256" key="5">
    <source>
        <dbReference type="ARBA" id="ARBA00022552"/>
    </source>
</evidence>
<proteinExistence type="inferred from homology"/>
<dbReference type="EMBL" id="BABT02000054">
    <property type="protein sequence ID" value="GAA95009.1"/>
    <property type="molecule type" value="Genomic_DNA"/>
</dbReference>
<evidence type="ECO:0000256" key="9">
    <source>
        <dbReference type="SAM" id="MobiDB-lite"/>
    </source>
</evidence>
<dbReference type="eggNOG" id="ENOG502SCS3">
    <property type="taxonomic scope" value="Eukaryota"/>
</dbReference>
<comment type="subcellular location">
    <subcellularLocation>
        <location evidence="2 8">Nucleus</location>
        <location evidence="2 8">Nucleolus</location>
    </subcellularLocation>
</comment>
<dbReference type="GO" id="GO:0006364">
    <property type="term" value="P:rRNA processing"/>
    <property type="evidence" value="ECO:0007669"/>
    <property type="project" value="UniProtKB-UniRule"/>
</dbReference>
<organism evidence="10 11">
    <name type="scientific">Mixia osmundae (strain CBS 9802 / IAM 14324 / JCM 22182 / KY 12970)</name>
    <dbReference type="NCBI Taxonomy" id="764103"/>
    <lineage>
        <taxon>Eukaryota</taxon>
        <taxon>Fungi</taxon>
        <taxon>Dikarya</taxon>
        <taxon>Basidiomycota</taxon>
        <taxon>Pucciniomycotina</taxon>
        <taxon>Mixiomycetes</taxon>
        <taxon>Mixiales</taxon>
        <taxon>Mixiaceae</taxon>
        <taxon>Mixia</taxon>
    </lineage>
</organism>
<comment type="similarity">
    <text evidence="3 8">Belongs to the CGR1 family.</text>
</comment>
<reference evidence="10 11" key="2">
    <citation type="journal article" date="2012" name="Open Biol.">
        <title>Characteristics of nucleosomes and linker DNA regions on the genome of the basidiomycete Mixia osmundae revealed by mono- and dinucleosome mapping.</title>
        <authorList>
            <person name="Nishida H."/>
            <person name="Kondo S."/>
            <person name="Matsumoto T."/>
            <person name="Suzuki Y."/>
            <person name="Yoshikawa H."/>
            <person name="Taylor T.D."/>
            <person name="Sugiyama J."/>
        </authorList>
    </citation>
    <scope>NUCLEOTIDE SEQUENCE [LARGE SCALE GENOMIC DNA]</scope>
    <source>
        <strain evidence="11">CBS 9802 / IAM 14324 / JCM 22182 / KY 12970</strain>
    </source>
</reference>
<feature type="compositionally biased region" description="Low complexity" evidence="9">
    <location>
        <begin position="1"/>
        <end position="10"/>
    </location>
</feature>
<evidence type="ECO:0000256" key="7">
    <source>
        <dbReference type="ARBA" id="ARBA00023242"/>
    </source>
</evidence>
<gene>
    <name evidence="10" type="primary">Mo01664</name>
    <name evidence="10" type="ORF">E5Q_01664</name>
</gene>
<sequence length="145" mass="16201">MAATASTSTAPEPKLRSNVSGRPWKQLKTATNRSQRKPAHAATVSALPDSLAVDGDSAVQGKPKKQSAAWQARMADKTKRDAIRKIEQELKDDKQADIDRRKAINTERKKILEDKRRIAEAAQKMSAKRLQRFKKKLGRTKKVNA</sequence>
<dbReference type="InParanoid" id="G7DWR2"/>
<name>G7DWR2_MIXOS</name>
<evidence type="ECO:0000256" key="8">
    <source>
        <dbReference type="RuleBase" id="RU363084"/>
    </source>
</evidence>
<comment type="caution">
    <text evidence="10">The sequence shown here is derived from an EMBL/GenBank/DDBJ whole genome shotgun (WGS) entry which is preliminary data.</text>
</comment>
<dbReference type="HOGENOM" id="CLU_125051_1_1_1"/>
<evidence type="ECO:0000256" key="2">
    <source>
        <dbReference type="ARBA" id="ARBA00004604"/>
    </source>
</evidence>
<evidence type="ECO:0000256" key="1">
    <source>
        <dbReference type="ARBA" id="ARBA00004090"/>
    </source>
</evidence>
<evidence type="ECO:0000256" key="4">
    <source>
        <dbReference type="ARBA" id="ARBA00022517"/>
    </source>
</evidence>
<dbReference type="OrthoDB" id="277961at2759"/>
<dbReference type="RefSeq" id="XP_014566738.1">
    <property type="nucleotide sequence ID" value="XM_014711252.1"/>
</dbReference>
<dbReference type="AlphaFoldDB" id="G7DWR2"/>
<reference evidence="10 11" key="1">
    <citation type="journal article" date="2011" name="J. Gen. Appl. Microbiol.">
        <title>Draft genome sequencing of the enigmatic basidiomycete Mixia osmundae.</title>
        <authorList>
            <person name="Nishida H."/>
            <person name="Nagatsuka Y."/>
            <person name="Sugiyama J."/>
        </authorList>
    </citation>
    <scope>NUCLEOTIDE SEQUENCE [LARGE SCALE GENOMIC DNA]</scope>
    <source>
        <strain evidence="11">CBS 9802 / IAM 14324 / JCM 22182 / KY 12970</strain>
    </source>
</reference>
<dbReference type="Pfam" id="PF03879">
    <property type="entry name" value="Cgr1"/>
    <property type="match status" value="1"/>
</dbReference>
<dbReference type="Proteomes" id="UP000009131">
    <property type="component" value="Unassembled WGS sequence"/>
</dbReference>
<comment type="function">
    <text evidence="1 8">Involved in nucleolar integrity and required for processing of the pre-rRNA for the 60S ribosome subunit.</text>
</comment>
<feature type="compositionally biased region" description="Basic residues" evidence="9">
    <location>
        <begin position="126"/>
        <end position="145"/>
    </location>
</feature>
<protein>
    <recommendedName>
        <fullName evidence="8">rRNA-processing protein</fullName>
    </recommendedName>
</protein>
<keyword evidence="7 8" id="KW-0539">Nucleus</keyword>
<evidence type="ECO:0000256" key="6">
    <source>
        <dbReference type="ARBA" id="ARBA00023054"/>
    </source>
</evidence>
<dbReference type="GO" id="GO:0005730">
    <property type="term" value="C:nucleolus"/>
    <property type="evidence" value="ECO:0007669"/>
    <property type="project" value="UniProtKB-SubCell"/>
</dbReference>
<keyword evidence="5 8" id="KW-0698">rRNA processing</keyword>
<dbReference type="InterPro" id="IPR005579">
    <property type="entry name" value="Cgr1-like"/>
</dbReference>